<dbReference type="InterPro" id="IPR011013">
    <property type="entry name" value="Gal_mutarotase_sf_dom"/>
</dbReference>
<dbReference type="InterPro" id="IPR037481">
    <property type="entry name" value="LacX"/>
</dbReference>
<dbReference type="InterPro" id="IPR014718">
    <property type="entry name" value="GH-type_carb-bd"/>
</dbReference>
<comment type="caution">
    <text evidence="1">The sequence shown here is derived from an EMBL/GenBank/DDBJ whole genome shotgun (WGS) entry which is preliminary data.</text>
</comment>
<name>A0ABU8SM45_9LACO</name>
<dbReference type="EMBL" id="JAWMWH010000001">
    <property type="protein sequence ID" value="MEJ6400645.1"/>
    <property type="molecule type" value="Genomic_DNA"/>
</dbReference>
<reference evidence="1 2" key="1">
    <citation type="submission" date="2023-10" db="EMBL/GenBank/DDBJ databases">
        <title>Nicoliella lavandulae sp. nov. isolated from Lavandula angustifolia flowers.</title>
        <authorList>
            <person name="Alcantara C."/>
            <person name="Zuniga M."/>
            <person name="Landete J.M."/>
            <person name="Monedero V."/>
        </authorList>
    </citation>
    <scope>NUCLEOTIDE SEQUENCE [LARGE SCALE GENOMIC DNA]</scope>
    <source>
        <strain evidence="1 2">Es01</strain>
    </source>
</reference>
<evidence type="ECO:0000313" key="1">
    <source>
        <dbReference type="EMBL" id="MEJ6400645.1"/>
    </source>
</evidence>
<protein>
    <submittedName>
        <fullName evidence="1">Aldose 1-epimerase family protein</fullName>
    </submittedName>
</protein>
<sequence>MVFTLSNGQLTIQVNSKGAELSSVKGANGIEYLWQADSRFWGRHAPVLFPIVGRLKNDQYEYNGQKYSLGQHGFARDMEFKLHEQTDDSITMALTADSETKTMFPFDFTLLVKYTLDQQTVRVNLTVINNDQREMFFSVGAHPAFNIPLSSTHAFDDYQISVDPAKQFDRIPLENSLSAAKDEKLIDFSSPVPIERDLFKDDAVILALNEQPVKVTFEAKRHEFEHGVTLTTNNAKYVGLWSQYDKDAPFVCIEPWWGIADDVNADGQLQHKKAIDKLAAGEHYNAQYDITVY</sequence>
<dbReference type="PANTHER" id="PTHR11122:SF13">
    <property type="entry name" value="GLUCOSE-6-PHOSPHATE 1-EPIMERASE"/>
    <property type="match status" value="1"/>
</dbReference>
<keyword evidence="2" id="KW-1185">Reference proteome</keyword>
<dbReference type="SUPFAM" id="SSF74650">
    <property type="entry name" value="Galactose mutarotase-like"/>
    <property type="match status" value="1"/>
</dbReference>
<proteinExistence type="predicted"/>
<dbReference type="RefSeq" id="WP_339960449.1">
    <property type="nucleotide sequence ID" value="NZ_JAWMWH010000001.1"/>
</dbReference>
<dbReference type="CDD" id="cd09024">
    <property type="entry name" value="Aldose_epim_lacX"/>
    <property type="match status" value="1"/>
</dbReference>
<dbReference type="Pfam" id="PF01263">
    <property type="entry name" value="Aldose_epim"/>
    <property type="match status" value="1"/>
</dbReference>
<dbReference type="InterPro" id="IPR008183">
    <property type="entry name" value="Aldose_1/G6P_1-epimerase"/>
</dbReference>
<dbReference type="Gene3D" id="2.70.98.10">
    <property type="match status" value="1"/>
</dbReference>
<accession>A0ABU8SM45</accession>
<gene>
    <name evidence="1" type="ORF">R4146_05665</name>
</gene>
<dbReference type="PANTHER" id="PTHR11122">
    <property type="entry name" value="APOSPORY-ASSOCIATED PROTEIN C-RELATED"/>
    <property type="match status" value="1"/>
</dbReference>
<dbReference type="Proteomes" id="UP001370590">
    <property type="component" value="Unassembled WGS sequence"/>
</dbReference>
<evidence type="ECO:0000313" key="2">
    <source>
        <dbReference type="Proteomes" id="UP001370590"/>
    </source>
</evidence>
<organism evidence="1 2">
    <name type="scientific">Nicoliella lavandulae</name>
    <dbReference type="NCBI Taxonomy" id="3082954"/>
    <lineage>
        <taxon>Bacteria</taxon>
        <taxon>Bacillati</taxon>
        <taxon>Bacillota</taxon>
        <taxon>Bacilli</taxon>
        <taxon>Lactobacillales</taxon>
        <taxon>Lactobacillaceae</taxon>
        <taxon>Nicoliella</taxon>
    </lineage>
</organism>